<dbReference type="OrthoDB" id="2417337at2"/>
<proteinExistence type="predicted"/>
<evidence type="ECO:0000313" key="2">
    <source>
        <dbReference type="Proteomes" id="UP000321558"/>
    </source>
</evidence>
<dbReference type="AlphaFoldDB" id="A0A511ZI40"/>
<dbReference type="EMBL" id="BJYM01000006">
    <property type="protein sequence ID" value="GEN87110.1"/>
    <property type="molecule type" value="Genomic_DNA"/>
</dbReference>
<keyword evidence="2" id="KW-1185">Reference proteome</keyword>
<dbReference type="GO" id="GO:0030420">
    <property type="term" value="P:establishment of competence for transformation"/>
    <property type="evidence" value="ECO:0007669"/>
    <property type="project" value="InterPro"/>
</dbReference>
<organism evidence="1 2">
    <name type="scientific">Oceanobacillus sojae</name>
    <dbReference type="NCBI Taxonomy" id="582851"/>
    <lineage>
        <taxon>Bacteria</taxon>
        <taxon>Bacillati</taxon>
        <taxon>Bacillota</taxon>
        <taxon>Bacilli</taxon>
        <taxon>Bacillales</taxon>
        <taxon>Bacillaceae</taxon>
        <taxon>Oceanobacillus</taxon>
    </lineage>
</organism>
<protein>
    <recommendedName>
        <fullName evidence="3">Competence protein</fullName>
    </recommendedName>
</protein>
<gene>
    <name evidence="1" type="ORF">OSO01_18490</name>
</gene>
<dbReference type="RefSeq" id="WP_147210117.1">
    <property type="nucleotide sequence ID" value="NZ_BJYM01000006.1"/>
</dbReference>
<comment type="caution">
    <text evidence="1">The sequence shown here is derived from an EMBL/GenBank/DDBJ whole genome shotgun (WGS) entry which is preliminary data.</text>
</comment>
<dbReference type="InterPro" id="IPR010461">
    <property type="entry name" value="ComK"/>
</dbReference>
<sequence length="183" mass="20780">MSPYYKITDKTMAILPYDSPKNTSKVFEADQEKTLIFKEIPLRIIEKNCLRYFSSYTGRRAAVLYHEPHYKVKTPIPISSTKGIIAFPTQGPSRIDCAWIFYHHVAKITERDGGSVVIFKNGKELFQPVSKKALSGQIVRCRNLGYIIDSSEESESSISANLLELQEEFMTIRIGKNPVSAKK</sequence>
<dbReference type="Proteomes" id="UP000321558">
    <property type="component" value="Unassembled WGS sequence"/>
</dbReference>
<dbReference type="Pfam" id="PF06338">
    <property type="entry name" value="ComK"/>
    <property type="match status" value="1"/>
</dbReference>
<name>A0A511ZI40_9BACI</name>
<reference evidence="1 2" key="1">
    <citation type="submission" date="2019-07" db="EMBL/GenBank/DDBJ databases">
        <title>Whole genome shotgun sequence of Oceanobacillus sojae NBRC 105379.</title>
        <authorList>
            <person name="Hosoyama A."/>
            <person name="Uohara A."/>
            <person name="Ohji S."/>
            <person name="Ichikawa N."/>
        </authorList>
    </citation>
    <scope>NUCLEOTIDE SEQUENCE [LARGE SCALE GENOMIC DNA]</scope>
    <source>
        <strain evidence="1 2">NBRC 105379</strain>
    </source>
</reference>
<evidence type="ECO:0000313" key="1">
    <source>
        <dbReference type="EMBL" id="GEN87110.1"/>
    </source>
</evidence>
<accession>A0A511ZI40</accession>
<evidence type="ECO:0008006" key="3">
    <source>
        <dbReference type="Google" id="ProtNLM"/>
    </source>
</evidence>
<dbReference type="STRING" id="582851.GCA_900162665_00974"/>